<protein>
    <submittedName>
        <fullName evidence="1">Uncharacterized protein</fullName>
    </submittedName>
</protein>
<evidence type="ECO:0000313" key="2">
    <source>
        <dbReference type="Proteomes" id="UP000297245"/>
    </source>
</evidence>
<dbReference type="Proteomes" id="UP000297245">
    <property type="component" value="Unassembled WGS sequence"/>
</dbReference>
<organism evidence="1 2">
    <name type="scientific">Dendrothele bispora (strain CBS 962.96)</name>
    <dbReference type="NCBI Taxonomy" id="1314807"/>
    <lineage>
        <taxon>Eukaryota</taxon>
        <taxon>Fungi</taxon>
        <taxon>Dikarya</taxon>
        <taxon>Basidiomycota</taxon>
        <taxon>Agaricomycotina</taxon>
        <taxon>Agaricomycetes</taxon>
        <taxon>Agaricomycetidae</taxon>
        <taxon>Agaricales</taxon>
        <taxon>Agaricales incertae sedis</taxon>
        <taxon>Dendrothele</taxon>
    </lineage>
</organism>
<sequence length="141" mass="16322">MSIYCTTSIATVWPVYHILSESHLKTLLSTAPHSIVTERHLVSLLKQTDDWAKLWAADIFKIISTSDAAESEKTSSPEIIDDSEWYETGWEELFDREKETRIPMENVDRSMGEKRFLEDLELRYQDSQSIFVDVTNYEAAV</sequence>
<dbReference type="EMBL" id="ML180789">
    <property type="protein sequence ID" value="THU76640.1"/>
    <property type="molecule type" value="Genomic_DNA"/>
</dbReference>
<keyword evidence="2" id="KW-1185">Reference proteome</keyword>
<gene>
    <name evidence="1" type="ORF">K435DRAFT_878930</name>
</gene>
<name>A0A4S8KM67_DENBC</name>
<dbReference type="AlphaFoldDB" id="A0A4S8KM67"/>
<evidence type="ECO:0000313" key="1">
    <source>
        <dbReference type="EMBL" id="THU76640.1"/>
    </source>
</evidence>
<proteinExistence type="predicted"/>
<accession>A0A4S8KM67</accession>
<reference evidence="1 2" key="1">
    <citation type="journal article" date="2019" name="Nat. Ecol. Evol.">
        <title>Megaphylogeny resolves global patterns of mushroom evolution.</title>
        <authorList>
            <person name="Varga T."/>
            <person name="Krizsan K."/>
            <person name="Foldi C."/>
            <person name="Dima B."/>
            <person name="Sanchez-Garcia M."/>
            <person name="Sanchez-Ramirez S."/>
            <person name="Szollosi G.J."/>
            <person name="Szarkandi J.G."/>
            <person name="Papp V."/>
            <person name="Albert L."/>
            <person name="Andreopoulos W."/>
            <person name="Angelini C."/>
            <person name="Antonin V."/>
            <person name="Barry K.W."/>
            <person name="Bougher N.L."/>
            <person name="Buchanan P."/>
            <person name="Buyck B."/>
            <person name="Bense V."/>
            <person name="Catcheside P."/>
            <person name="Chovatia M."/>
            <person name="Cooper J."/>
            <person name="Damon W."/>
            <person name="Desjardin D."/>
            <person name="Finy P."/>
            <person name="Geml J."/>
            <person name="Haridas S."/>
            <person name="Hughes K."/>
            <person name="Justo A."/>
            <person name="Karasinski D."/>
            <person name="Kautmanova I."/>
            <person name="Kiss B."/>
            <person name="Kocsube S."/>
            <person name="Kotiranta H."/>
            <person name="LaButti K.M."/>
            <person name="Lechner B.E."/>
            <person name="Liimatainen K."/>
            <person name="Lipzen A."/>
            <person name="Lukacs Z."/>
            <person name="Mihaltcheva S."/>
            <person name="Morgado L.N."/>
            <person name="Niskanen T."/>
            <person name="Noordeloos M.E."/>
            <person name="Ohm R.A."/>
            <person name="Ortiz-Santana B."/>
            <person name="Ovrebo C."/>
            <person name="Racz N."/>
            <person name="Riley R."/>
            <person name="Savchenko A."/>
            <person name="Shiryaev A."/>
            <person name="Soop K."/>
            <person name="Spirin V."/>
            <person name="Szebenyi C."/>
            <person name="Tomsovsky M."/>
            <person name="Tulloss R.E."/>
            <person name="Uehling J."/>
            <person name="Grigoriev I.V."/>
            <person name="Vagvolgyi C."/>
            <person name="Papp T."/>
            <person name="Martin F.M."/>
            <person name="Miettinen O."/>
            <person name="Hibbett D.S."/>
            <person name="Nagy L.G."/>
        </authorList>
    </citation>
    <scope>NUCLEOTIDE SEQUENCE [LARGE SCALE GENOMIC DNA]</scope>
    <source>
        <strain evidence="1 2">CBS 962.96</strain>
    </source>
</reference>